<name>A0AAD6VDT6_9AGAR</name>
<keyword evidence="2" id="KW-1185">Reference proteome</keyword>
<dbReference type="Proteomes" id="UP001219525">
    <property type="component" value="Unassembled WGS sequence"/>
</dbReference>
<gene>
    <name evidence="1" type="ORF">GGX14DRAFT_394804</name>
</gene>
<proteinExistence type="predicted"/>
<accession>A0AAD6VDT6</accession>
<evidence type="ECO:0000313" key="1">
    <source>
        <dbReference type="EMBL" id="KAJ7210000.1"/>
    </source>
</evidence>
<dbReference type="EMBL" id="JARJCW010000029">
    <property type="protein sequence ID" value="KAJ7210000.1"/>
    <property type="molecule type" value="Genomic_DNA"/>
</dbReference>
<dbReference type="AlphaFoldDB" id="A0AAD6VDT6"/>
<protein>
    <submittedName>
        <fullName evidence="1">Uncharacterized protein</fullName>
    </submittedName>
</protein>
<reference evidence="1" key="1">
    <citation type="submission" date="2023-03" db="EMBL/GenBank/DDBJ databases">
        <title>Massive genome expansion in bonnet fungi (Mycena s.s.) driven by repeated elements and novel gene families across ecological guilds.</title>
        <authorList>
            <consortium name="Lawrence Berkeley National Laboratory"/>
            <person name="Harder C.B."/>
            <person name="Miyauchi S."/>
            <person name="Viragh M."/>
            <person name="Kuo A."/>
            <person name="Thoen E."/>
            <person name="Andreopoulos B."/>
            <person name="Lu D."/>
            <person name="Skrede I."/>
            <person name="Drula E."/>
            <person name="Henrissat B."/>
            <person name="Morin E."/>
            <person name="Kohler A."/>
            <person name="Barry K."/>
            <person name="LaButti K."/>
            <person name="Morin E."/>
            <person name="Salamov A."/>
            <person name="Lipzen A."/>
            <person name="Mereny Z."/>
            <person name="Hegedus B."/>
            <person name="Baldrian P."/>
            <person name="Stursova M."/>
            <person name="Weitz H."/>
            <person name="Taylor A."/>
            <person name="Grigoriev I.V."/>
            <person name="Nagy L.G."/>
            <person name="Martin F."/>
            <person name="Kauserud H."/>
        </authorList>
    </citation>
    <scope>NUCLEOTIDE SEQUENCE</scope>
    <source>
        <strain evidence="1">9144</strain>
    </source>
</reference>
<evidence type="ECO:0000313" key="2">
    <source>
        <dbReference type="Proteomes" id="UP001219525"/>
    </source>
</evidence>
<sequence length="303" mass="34547">MCSCCEPTAIEGLLGKFEDLLTGTRQLCTGDGGRLCDCPTPYFDRLFTACHPSPRKFTGFGLQNPTDHVTDFQKFIWRNHWQPANTSAVLLSSAELSRLRLPTTGRVKVLAALRELRTTNPTLHTALTQDKPAEDSTELRHRKERQILWRLFSSGASAKKRSPWEEHYSKIVFLSFCGPGKQGLHSPDVTVTEPNSFISRASVTRHVNKWSKYYSNVPQLFLEALCQREIVYVFIPENSGGNGEERKQGDGKFRPIERFDIGERLGGIEDRLDNIEDELRLQPMRLTALRNTHQEKPPLLNWH</sequence>
<comment type="caution">
    <text evidence="1">The sequence shown here is derived from an EMBL/GenBank/DDBJ whole genome shotgun (WGS) entry which is preliminary data.</text>
</comment>
<organism evidence="1 2">
    <name type="scientific">Mycena pura</name>
    <dbReference type="NCBI Taxonomy" id="153505"/>
    <lineage>
        <taxon>Eukaryota</taxon>
        <taxon>Fungi</taxon>
        <taxon>Dikarya</taxon>
        <taxon>Basidiomycota</taxon>
        <taxon>Agaricomycotina</taxon>
        <taxon>Agaricomycetes</taxon>
        <taxon>Agaricomycetidae</taxon>
        <taxon>Agaricales</taxon>
        <taxon>Marasmiineae</taxon>
        <taxon>Mycenaceae</taxon>
        <taxon>Mycena</taxon>
    </lineage>
</organism>